<evidence type="ECO:0000313" key="7">
    <source>
        <dbReference type="Proteomes" id="UP000248706"/>
    </source>
</evidence>
<dbReference type="AlphaFoldDB" id="A0A328VFC4"/>
<dbReference type="Proteomes" id="UP000248706">
    <property type="component" value="Unassembled WGS sequence"/>
</dbReference>
<evidence type="ECO:0000256" key="1">
    <source>
        <dbReference type="ARBA" id="ARBA00008889"/>
    </source>
</evidence>
<dbReference type="RefSeq" id="WP_112430140.1">
    <property type="nucleotide sequence ID" value="NZ_MCIF01000002.1"/>
</dbReference>
<proteinExistence type="inferred from homology"/>
<dbReference type="GO" id="GO:0005840">
    <property type="term" value="C:ribosome"/>
    <property type="evidence" value="ECO:0007669"/>
    <property type="project" value="UniProtKB-KW"/>
</dbReference>
<evidence type="ECO:0000256" key="5">
    <source>
        <dbReference type="HAMAP-Rule" id="MF_00362"/>
    </source>
</evidence>
<evidence type="ECO:0000256" key="3">
    <source>
        <dbReference type="ARBA" id="ARBA00023274"/>
    </source>
</evidence>
<reference evidence="6 7" key="1">
    <citation type="submission" date="2016-08" db="EMBL/GenBank/DDBJ databases">
        <title>Analysis of Carbohydrate Active Enzymes in Thermogemmatispora T81 Reveals Carbohydrate Degradation Ability.</title>
        <authorList>
            <person name="Tomazini A."/>
            <person name="Lal S."/>
            <person name="Stott M."/>
            <person name="Henrissat B."/>
            <person name="Polikarpov I."/>
            <person name="Sparling R."/>
            <person name="Levin D.B."/>
        </authorList>
    </citation>
    <scope>NUCLEOTIDE SEQUENCE [LARGE SCALE GENOMIC DNA]</scope>
    <source>
        <strain evidence="6 7">T81</strain>
    </source>
</reference>
<gene>
    <name evidence="5" type="primary">rplJ</name>
    <name evidence="6" type="ORF">A4R35_13250</name>
</gene>
<keyword evidence="3 5" id="KW-0687">Ribonucleoprotein</keyword>
<dbReference type="GO" id="GO:0006412">
    <property type="term" value="P:translation"/>
    <property type="evidence" value="ECO:0007669"/>
    <property type="project" value="UniProtKB-UniRule"/>
</dbReference>
<organism evidence="6 7">
    <name type="scientific">Thermogemmatispora tikiterensis</name>
    <dbReference type="NCBI Taxonomy" id="1825093"/>
    <lineage>
        <taxon>Bacteria</taxon>
        <taxon>Bacillati</taxon>
        <taxon>Chloroflexota</taxon>
        <taxon>Ktedonobacteria</taxon>
        <taxon>Thermogemmatisporales</taxon>
        <taxon>Thermogemmatisporaceae</taxon>
        <taxon>Thermogemmatispora</taxon>
    </lineage>
</organism>
<protein>
    <recommendedName>
        <fullName evidence="4 5">Large ribosomal subunit protein uL10</fullName>
    </recommendedName>
</protein>
<dbReference type="InterPro" id="IPR022973">
    <property type="entry name" value="Ribosomal_uL10_bac"/>
</dbReference>
<dbReference type="PANTHER" id="PTHR11560">
    <property type="entry name" value="39S RIBOSOMAL PROTEIN L10, MITOCHONDRIAL"/>
    <property type="match status" value="1"/>
</dbReference>
<evidence type="ECO:0000256" key="4">
    <source>
        <dbReference type="ARBA" id="ARBA00035202"/>
    </source>
</evidence>
<sequence>MPTPAKAAKIEELAEKLARSRIAILIQTQGLSVKEMNELRSKVRPMNVEVQVAKNTLLRLAAERNQLADVDPNIFHGQTTVAFGYDDEVAAAKAIVDSLQNSNMVVLKAAILGGRSLTPERVEALAKISGGKPSAQAQLVGGLQGPLSTTYSLLTAPLRDLCYVLQARAEQLQQQQQTQSE</sequence>
<comment type="function">
    <text evidence="5">Forms part of the ribosomal stalk, playing a central role in the interaction of the ribosome with GTP-bound translation factors.</text>
</comment>
<evidence type="ECO:0000256" key="2">
    <source>
        <dbReference type="ARBA" id="ARBA00022980"/>
    </source>
</evidence>
<name>A0A328VFC4_9CHLR</name>
<dbReference type="InterPro" id="IPR043141">
    <property type="entry name" value="Ribosomal_uL10-like_sf"/>
</dbReference>
<dbReference type="NCBIfam" id="NF000955">
    <property type="entry name" value="PRK00099.1-1"/>
    <property type="match status" value="1"/>
</dbReference>
<dbReference type="InterPro" id="IPR001790">
    <property type="entry name" value="Ribosomal_uL10"/>
</dbReference>
<keyword evidence="5" id="KW-0694">RNA-binding</keyword>
<keyword evidence="7" id="KW-1185">Reference proteome</keyword>
<dbReference type="GO" id="GO:0070180">
    <property type="term" value="F:large ribosomal subunit rRNA binding"/>
    <property type="evidence" value="ECO:0007669"/>
    <property type="project" value="UniProtKB-UniRule"/>
</dbReference>
<evidence type="ECO:0000313" key="6">
    <source>
        <dbReference type="EMBL" id="RAQ96508.1"/>
    </source>
</evidence>
<dbReference type="CDD" id="cd05797">
    <property type="entry name" value="Ribosomal_L10"/>
    <property type="match status" value="1"/>
</dbReference>
<dbReference type="HAMAP" id="MF_00362">
    <property type="entry name" value="Ribosomal_uL10"/>
    <property type="match status" value="1"/>
</dbReference>
<dbReference type="InterPro" id="IPR047865">
    <property type="entry name" value="Ribosomal_uL10_bac_type"/>
</dbReference>
<dbReference type="OrthoDB" id="9808307at2"/>
<dbReference type="GO" id="GO:1990904">
    <property type="term" value="C:ribonucleoprotein complex"/>
    <property type="evidence" value="ECO:0007669"/>
    <property type="project" value="UniProtKB-KW"/>
</dbReference>
<keyword evidence="2 5" id="KW-0689">Ribosomal protein</keyword>
<comment type="subunit">
    <text evidence="5">Part of the ribosomal stalk of the 50S ribosomal subunit. The N-terminus interacts with L11 and the large rRNA to form the base of the stalk. The C-terminus forms an elongated spine to which L12 dimers bind in a sequential fashion forming a multimeric L10(L12)X complex.</text>
</comment>
<comment type="caution">
    <text evidence="6">The sequence shown here is derived from an EMBL/GenBank/DDBJ whole genome shotgun (WGS) entry which is preliminary data.</text>
</comment>
<dbReference type="EMBL" id="MCIF01000002">
    <property type="protein sequence ID" value="RAQ96508.1"/>
    <property type="molecule type" value="Genomic_DNA"/>
</dbReference>
<dbReference type="SUPFAM" id="SSF160369">
    <property type="entry name" value="Ribosomal protein L10-like"/>
    <property type="match status" value="1"/>
</dbReference>
<comment type="similarity">
    <text evidence="1 5">Belongs to the universal ribosomal protein uL10 family.</text>
</comment>
<dbReference type="Gene3D" id="3.30.70.1730">
    <property type="match status" value="1"/>
</dbReference>
<accession>A0A328VFC4</accession>
<dbReference type="Gene3D" id="6.10.250.290">
    <property type="match status" value="1"/>
</dbReference>
<keyword evidence="5" id="KW-0699">rRNA-binding</keyword>
<dbReference type="Pfam" id="PF00466">
    <property type="entry name" value="Ribosomal_L10"/>
    <property type="match status" value="1"/>
</dbReference>